<dbReference type="AlphaFoldDB" id="A0A9W4G5A9"/>
<gene>
    <name evidence="1" type="ORF">NO713_02408</name>
</gene>
<name>A0A9W4G5A9_9CYAN</name>
<organism evidence="1 2">
    <name type="scientific">Planktothrix pseudagardhii</name>
    <dbReference type="NCBI Taxonomy" id="132604"/>
    <lineage>
        <taxon>Bacteria</taxon>
        <taxon>Bacillati</taxon>
        <taxon>Cyanobacteriota</taxon>
        <taxon>Cyanophyceae</taxon>
        <taxon>Oscillatoriophycideae</taxon>
        <taxon>Oscillatoriales</taxon>
        <taxon>Microcoleaceae</taxon>
        <taxon>Planktothrix</taxon>
    </lineage>
</organism>
<sequence length="78" mass="8595">MVKMGVYANLISSSLGWVVVSHSVVGKDNLGRFECVRSRNCGIIGILEVRSGEFMNVSELIRSANRLKREGKLDEVIA</sequence>
<evidence type="ECO:0000313" key="1">
    <source>
        <dbReference type="EMBL" id="CAD5948630.1"/>
    </source>
</evidence>
<protein>
    <submittedName>
        <fullName evidence="1">Uncharacterized protein</fullName>
    </submittedName>
</protein>
<proteinExistence type="predicted"/>
<reference evidence="1" key="1">
    <citation type="submission" date="2020-09" db="EMBL/GenBank/DDBJ databases">
        <authorList>
            <person name="Blom J."/>
        </authorList>
    </citation>
    <scope>NUCLEOTIDE SEQUENCE</scope>
    <source>
        <strain evidence="1">No.713</strain>
    </source>
</reference>
<dbReference type="KEGG" id="ppsu:NO713_02408"/>
<dbReference type="Proteomes" id="UP001153719">
    <property type="component" value="Chromosome"/>
</dbReference>
<keyword evidence="2" id="KW-1185">Reference proteome</keyword>
<accession>A0A9W4G5A9</accession>
<evidence type="ECO:0000313" key="2">
    <source>
        <dbReference type="Proteomes" id="UP001153719"/>
    </source>
</evidence>
<dbReference type="EMBL" id="LR882967">
    <property type="protein sequence ID" value="CAD5948630.1"/>
    <property type="molecule type" value="Genomic_DNA"/>
</dbReference>